<keyword evidence="2" id="KW-0658">Purine biosynthesis</keyword>
<dbReference type="PANTHER" id="PTHR11609">
    <property type="entry name" value="PURINE BIOSYNTHESIS PROTEIN 6/7, PUR6/7"/>
    <property type="match status" value="1"/>
</dbReference>
<sequence>MKKFVYVIGDGQLSLMLFQSGSVLGIPVIPINVKNQIKFNTILHKNSVITVEVEHWKKTKFIQKICKNNTFINRNILPLIVDRLYQKELIDKLQLPTASWIKIQKFSQWKTIFYTLGDNIILKKRTGGYNGKNQYQLSFKDKKKFNIKIYENYIAEKKINFVEEISLIGARNKFGKIVFYPITCNFHEQGILRCSIPDIKNYYLLQEKSESILSSFMRSTNYIGIIAMEFFVLKNNEIIINEISPRVHNSGHWTQNSSSINQFELHLRSILDLPMPIPKINCFSVMINIIGNYLNIAWLNDPLLCLHWYNKSISKYRKMGHINLISNHYEALKNSIITLEKKLPKQYQNCCHWLIEKLNIIQ</sequence>
<organism evidence="6 7">
    <name type="scientific">Wigglesworthia glossinidia endosymbiont of Glossina morsitans morsitans</name>
    <name type="common">Yale colony</name>
    <dbReference type="NCBI Taxonomy" id="1142511"/>
    <lineage>
        <taxon>Bacteria</taxon>
        <taxon>Pseudomonadati</taxon>
        <taxon>Pseudomonadota</taxon>
        <taxon>Gammaproteobacteria</taxon>
        <taxon>Enterobacterales</taxon>
        <taxon>Erwiniaceae</taxon>
        <taxon>Wigglesworthia</taxon>
    </lineage>
</organism>
<dbReference type="PANTHER" id="PTHR11609:SF5">
    <property type="entry name" value="PHOSPHORIBOSYLAMINOIMIDAZOLE CARBOXYLASE"/>
    <property type="match status" value="1"/>
</dbReference>
<gene>
    <name evidence="6" type="primary">purK</name>
    <name evidence="6" type="synonym">purE2</name>
    <name evidence="6" type="ORF">WIGMOR_0535</name>
</gene>
<dbReference type="Proteomes" id="UP000009061">
    <property type="component" value="Chromosome"/>
</dbReference>
<keyword evidence="3 4" id="KW-0067">ATP-binding</keyword>
<dbReference type="SUPFAM" id="SSF52440">
    <property type="entry name" value="PreATP-grasp domain"/>
    <property type="match status" value="1"/>
</dbReference>
<dbReference type="InterPro" id="IPR040686">
    <property type="entry name" value="PurK_C"/>
</dbReference>
<dbReference type="RefSeq" id="WP_014354293.1">
    <property type="nucleotide sequence ID" value="NC_016893.1"/>
</dbReference>
<evidence type="ECO:0000256" key="1">
    <source>
        <dbReference type="ARBA" id="ARBA00022741"/>
    </source>
</evidence>
<dbReference type="Pfam" id="PF02222">
    <property type="entry name" value="ATP-grasp"/>
    <property type="match status" value="1"/>
</dbReference>
<dbReference type="InterPro" id="IPR013815">
    <property type="entry name" value="ATP_grasp_subdomain_1"/>
</dbReference>
<dbReference type="GO" id="GO:0003824">
    <property type="term" value="F:catalytic activity"/>
    <property type="evidence" value="ECO:0007669"/>
    <property type="project" value="UniProtKB-ARBA"/>
</dbReference>
<accession>H6Q571</accession>
<keyword evidence="7" id="KW-1185">Reference proteome</keyword>
<evidence type="ECO:0000259" key="5">
    <source>
        <dbReference type="PROSITE" id="PS50975"/>
    </source>
</evidence>
<dbReference type="NCBIfam" id="NF004678">
    <property type="entry name" value="PRK06019.1-4"/>
    <property type="match status" value="1"/>
</dbReference>
<name>H6Q571_WIGGL</name>
<keyword evidence="1 4" id="KW-0547">Nucleotide-binding</keyword>
<proteinExistence type="predicted"/>
<dbReference type="InterPro" id="IPR011054">
    <property type="entry name" value="Rudment_hybrid_motif"/>
</dbReference>
<dbReference type="GO" id="GO:0005829">
    <property type="term" value="C:cytosol"/>
    <property type="evidence" value="ECO:0007669"/>
    <property type="project" value="TreeGrafter"/>
</dbReference>
<dbReference type="HOGENOM" id="CLU_011534_0_0_6"/>
<evidence type="ECO:0000256" key="2">
    <source>
        <dbReference type="ARBA" id="ARBA00022755"/>
    </source>
</evidence>
<dbReference type="EMBL" id="CP003315">
    <property type="protein sequence ID" value="AFA41354.1"/>
    <property type="molecule type" value="Genomic_DNA"/>
</dbReference>
<evidence type="ECO:0000313" key="6">
    <source>
        <dbReference type="EMBL" id="AFA41354.1"/>
    </source>
</evidence>
<dbReference type="Gene3D" id="3.30.470.20">
    <property type="entry name" value="ATP-grasp fold, B domain"/>
    <property type="match status" value="1"/>
</dbReference>
<dbReference type="PROSITE" id="PS50975">
    <property type="entry name" value="ATP_GRASP"/>
    <property type="match status" value="1"/>
</dbReference>
<dbReference type="GO" id="GO:0005524">
    <property type="term" value="F:ATP binding"/>
    <property type="evidence" value="ECO:0007669"/>
    <property type="project" value="UniProtKB-UniRule"/>
</dbReference>
<reference evidence="6 7" key="1">
    <citation type="journal article" date="2012" name="MBio">
        <title>Insight into the transmission biology and species-specific functional capabilities of tsetse (Diptera: glossinidae) obligate symbiont wigglesworthia.</title>
        <authorList>
            <person name="Rio R.V."/>
            <person name="Symula R.E."/>
            <person name="Wang J."/>
            <person name="Lohs C."/>
            <person name="Wu Y.N."/>
            <person name="Snyder A.K."/>
            <person name="Bjornson R.D."/>
            <person name="Oshima K."/>
            <person name="Biehl B.S."/>
            <person name="Perna N.T."/>
            <person name="Hattori M."/>
            <person name="Aksoy S."/>
        </authorList>
    </citation>
    <scope>NUCLEOTIDE SEQUENCE [LARGE SCALE GENOMIC DNA]</scope>
    <source>
        <strain evidence="6">WGM</strain>
    </source>
</reference>
<dbReference type="OrthoDB" id="9804625at2"/>
<dbReference type="InterPro" id="IPR011761">
    <property type="entry name" value="ATP-grasp"/>
</dbReference>
<dbReference type="GO" id="GO:0046872">
    <property type="term" value="F:metal ion binding"/>
    <property type="evidence" value="ECO:0007669"/>
    <property type="project" value="InterPro"/>
</dbReference>
<dbReference type="STRING" id="1142511.WIGMOR_0535"/>
<dbReference type="InterPro" id="IPR003135">
    <property type="entry name" value="ATP-grasp_carboxylate-amine"/>
</dbReference>
<dbReference type="Gene3D" id="3.40.50.20">
    <property type="match status" value="1"/>
</dbReference>
<dbReference type="AlphaFoldDB" id="H6Q571"/>
<dbReference type="SUPFAM" id="SSF56059">
    <property type="entry name" value="Glutathione synthetase ATP-binding domain-like"/>
    <property type="match status" value="1"/>
</dbReference>
<dbReference type="Pfam" id="PF17769">
    <property type="entry name" value="PurK_C"/>
    <property type="match status" value="1"/>
</dbReference>
<evidence type="ECO:0000256" key="3">
    <source>
        <dbReference type="ARBA" id="ARBA00022840"/>
    </source>
</evidence>
<dbReference type="InterPro" id="IPR016185">
    <property type="entry name" value="PreATP-grasp_dom_sf"/>
</dbReference>
<evidence type="ECO:0000256" key="4">
    <source>
        <dbReference type="PROSITE-ProRule" id="PRU00409"/>
    </source>
</evidence>
<dbReference type="Gene3D" id="3.30.1490.20">
    <property type="entry name" value="ATP-grasp fold, A domain"/>
    <property type="match status" value="1"/>
</dbReference>
<dbReference type="GO" id="GO:0006164">
    <property type="term" value="P:purine nucleotide biosynthetic process"/>
    <property type="evidence" value="ECO:0007669"/>
    <property type="project" value="UniProtKB-KW"/>
</dbReference>
<dbReference type="KEGG" id="wgl:WIGMOR_0535"/>
<evidence type="ECO:0000313" key="7">
    <source>
        <dbReference type="Proteomes" id="UP000009061"/>
    </source>
</evidence>
<dbReference type="SUPFAM" id="SSF51246">
    <property type="entry name" value="Rudiment single hybrid motif"/>
    <property type="match status" value="1"/>
</dbReference>
<dbReference type="eggNOG" id="COG0026">
    <property type="taxonomic scope" value="Bacteria"/>
</dbReference>
<feature type="domain" description="ATP-grasp" evidence="5">
    <location>
        <begin position="87"/>
        <end position="271"/>
    </location>
</feature>
<protein>
    <submittedName>
        <fullName evidence="6">N5-carboxyaminoimidazole ribonucleotide synthase</fullName>
    </submittedName>
</protein>